<dbReference type="RefSeq" id="WP_377089095.1">
    <property type="nucleotide sequence ID" value="NZ_JBHSJL010000014.1"/>
</dbReference>
<evidence type="ECO:0000313" key="4">
    <source>
        <dbReference type="Proteomes" id="UP001597389"/>
    </source>
</evidence>
<feature type="domain" description="GH16" evidence="2">
    <location>
        <begin position="28"/>
        <end position="371"/>
    </location>
</feature>
<dbReference type="PANTHER" id="PTHR10963">
    <property type="entry name" value="GLYCOSYL HYDROLASE-RELATED"/>
    <property type="match status" value="1"/>
</dbReference>
<evidence type="ECO:0000313" key="3">
    <source>
        <dbReference type="EMBL" id="MFD2158453.1"/>
    </source>
</evidence>
<keyword evidence="4" id="KW-1185">Reference proteome</keyword>
<comment type="similarity">
    <text evidence="1">Belongs to the glycosyl hydrolase 16 family.</text>
</comment>
<gene>
    <name evidence="3" type="ORF">ACFSW8_06045</name>
</gene>
<dbReference type="EMBL" id="JBHUJB010000025">
    <property type="protein sequence ID" value="MFD2158453.1"/>
    <property type="molecule type" value="Genomic_DNA"/>
</dbReference>
<accession>A0ABW4Z963</accession>
<name>A0ABW4Z963_9BACT</name>
<organism evidence="3 4">
    <name type="scientific">Rubritalea tangerina</name>
    <dbReference type="NCBI Taxonomy" id="430798"/>
    <lineage>
        <taxon>Bacteria</taxon>
        <taxon>Pseudomonadati</taxon>
        <taxon>Verrucomicrobiota</taxon>
        <taxon>Verrucomicrobiia</taxon>
        <taxon>Verrucomicrobiales</taxon>
        <taxon>Rubritaleaceae</taxon>
        <taxon>Rubritalea</taxon>
    </lineage>
</organism>
<sequence length="376" mass="43279">MLKLPPFVICLFFGLSVSRVVAEEVPRIGDAHPTRPEYKLVWQDEFVDEKLDRKKWRPVDDTVIGQYGHGNGEAQAYVDAEGETFYVRDGQLTIIARHAPDAKYPLKDGKNGKFVREIDHQDFRSAKLETKGLASFTYGLVEARIKNPRDKSGKKTAVPVWPAFWMLPEPGSAPFWGYWDAQAAAKKWKWSYSSWPYSGEIDIMEMSGRATRLYHGGAVYHRSPKEWTVGNIGWYSHYRRYDGAIDPKQWIADQVLDGSLQPKDGEASYPDNFHVFGCEWTKDRIVFMFDHQEWGKGLDLAEQKKFGGRSVYRDYPFYLILNQAVGGKYFGVWGPRDKGPDKKGQNELYDFALFPQQMQVDWVRVYQKGGEKTEGE</sequence>
<protein>
    <recommendedName>
        <fullName evidence="2">GH16 domain-containing protein</fullName>
    </recommendedName>
</protein>
<evidence type="ECO:0000256" key="1">
    <source>
        <dbReference type="ARBA" id="ARBA00006865"/>
    </source>
</evidence>
<dbReference type="InterPro" id="IPR050546">
    <property type="entry name" value="Glycosyl_Hydrlase_16"/>
</dbReference>
<dbReference type="Gene3D" id="2.60.120.200">
    <property type="match status" value="1"/>
</dbReference>
<reference evidence="4" key="1">
    <citation type="journal article" date="2019" name="Int. J. Syst. Evol. Microbiol.">
        <title>The Global Catalogue of Microorganisms (GCM) 10K type strain sequencing project: providing services to taxonomists for standard genome sequencing and annotation.</title>
        <authorList>
            <consortium name="The Broad Institute Genomics Platform"/>
            <consortium name="The Broad Institute Genome Sequencing Center for Infectious Disease"/>
            <person name="Wu L."/>
            <person name="Ma J."/>
        </authorList>
    </citation>
    <scope>NUCLEOTIDE SEQUENCE [LARGE SCALE GENOMIC DNA]</scope>
    <source>
        <strain evidence="4">CCUG 57942</strain>
    </source>
</reference>
<dbReference type="InterPro" id="IPR000757">
    <property type="entry name" value="Beta-glucanase-like"/>
</dbReference>
<dbReference type="CDD" id="cd08023">
    <property type="entry name" value="GH16_laminarinase_like"/>
    <property type="match status" value="1"/>
</dbReference>
<dbReference type="InterPro" id="IPR013320">
    <property type="entry name" value="ConA-like_dom_sf"/>
</dbReference>
<evidence type="ECO:0000259" key="2">
    <source>
        <dbReference type="PROSITE" id="PS51762"/>
    </source>
</evidence>
<dbReference type="PANTHER" id="PTHR10963:SF55">
    <property type="entry name" value="GLYCOSIDE HYDROLASE FAMILY 16 PROTEIN"/>
    <property type="match status" value="1"/>
</dbReference>
<proteinExistence type="inferred from homology"/>
<dbReference type="Proteomes" id="UP001597389">
    <property type="component" value="Unassembled WGS sequence"/>
</dbReference>
<dbReference type="PROSITE" id="PS51762">
    <property type="entry name" value="GH16_2"/>
    <property type="match status" value="1"/>
</dbReference>
<comment type="caution">
    <text evidence="3">The sequence shown here is derived from an EMBL/GenBank/DDBJ whole genome shotgun (WGS) entry which is preliminary data.</text>
</comment>
<dbReference type="SUPFAM" id="SSF49899">
    <property type="entry name" value="Concanavalin A-like lectins/glucanases"/>
    <property type="match status" value="1"/>
</dbReference>